<dbReference type="Pfam" id="PF00378">
    <property type="entry name" value="ECH_1"/>
    <property type="match status" value="1"/>
</dbReference>
<keyword evidence="3" id="KW-1185">Reference proteome</keyword>
<dbReference type="Proteomes" id="UP001251217">
    <property type="component" value="Unassembled WGS sequence"/>
</dbReference>
<dbReference type="PANTHER" id="PTHR43802">
    <property type="entry name" value="ENOYL-COA HYDRATASE"/>
    <property type="match status" value="1"/>
</dbReference>
<gene>
    <name evidence="2" type="ORF">J2W56_001043</name>
</gene>
<dbReference type="RefSeq" id="WP_310399075.1">
    <property type="nucleotide sequence ID" value="NZ_JAVDWW010000001.1"/>
</dbReference>
<dbReference type="InterPro" id="IPR001753">
    <property type="entry name" value="Enoyl-CoA_hydra/iso"/>
</dbReference>
<evidence type="ECO:0000313" key="2">
    <source>
        <dbReference type="EMBL" id="MDR7167325.1"/>
    </source>
</evidence>
<evidence type="ECO:0000313" key="3">
    <source>
        <dbReference type="Proteomes" id="UP001251217"/>
    </source>
</evidence>
<evidence type="ECO:0000256" key="1">
    <source>
        <dbReference type="ARBA" id="ARBA00005254"/>
    </source>
</evidence>
<dbReference type="Gene3D" id="1.10.12.10">
    <property type="entry name" value="Lyase 2-enoyl-coa Hydratase, Chain A, domain 2"/>
    <property type="match status" value="1"/>
</dbReference>
<dbReference type="PANTHER" id="PTHR43802:SF1">
    <property type="entry name" value="IP11341P-RELATED"/>
    <property type="match status" value="1"/>
</dbReference>
<dbReference type="Gene3D" id="3.90.226.10">
    <property type="entry name" value="2-enoyl-CoA Hydratase, Chain A, domain 1"/>
    <property type="match status" value="1"/>
</dbReference>
<reference evidence="2 3" key="1">
    <citation type="submission" date="2023-07" db="EMBL/GenBank/DDBJ databases">
        <title>Sorghum-associated microbial communities from plants grown in Nebraska, USA.</title>
        <authorList>
            <person name="Schachtman D."/>
        </authorList>
    </citation>
    <scope>NUCLEOTIDE SEQUENCE [LARGE SCALE GENOMIC DNA]</scope>
    <source>
        <strain evidence="2 3">4272</strain>
    </source>
</reference>
<organism evidence="2 3">
    <name type="scientific">Nocardia kruczakiae</name>
    <dbReference type="NCBI Taxonomy" id="261477"/>
    <lineage>
        <taxon>Bacteria</taxon>
        <taxon>Bacillati</taxon>
        <taxon>Actinomycetota</taxon>
        <taxon>Actinomycetes</taxon>
        <taxon>Mycobacteriales</taxon>
        <taxon>Nocardiaceae</taxon>
        <taxon>Nocardia</taxon>
    </lineage>
</organism>
<comment type="caution">
    <text evidence="2">The sequence shown here is derived from an EMBL/GenBank/DDBJ whole genome shotgun (WGS) entry which is preliminary data.</text>
</comment>
<dbReference type="EMBL" id="JAVDWW010000001">
    <property type="protein sequence ID" value="MDR7167325.1"/>
    <property type="molecule type" value="Genomic_DNA"/>
</dbReference>
<accession>A0ABU1X9U9</accession>
<protein>
    <submittedName>
        <fullName evidence="2">Enoyl-CoA hydratase/carnithine racemase</fullName>
    </submittedName>
</protein>
<dbReference type="InterPro" id="IPR014748">
    <property type="entry name" value="Enoyl-CoA_hydra_C"/>
</dbReference>
<dbReference type="CDD" id="cd06558">
    <property type="entry name" value="crotonase-like"/>
    <property type="match status" value="1"/>
</dbReference>
<dbReference type="SUPFAM" id="SSF52096">
    <property type="entry name" value="ClpP/crotonase"/>
    <property type="match status" value="1"/>
</dbReference>
<proteinExistence type="inferred from homology"/>
<comment type="similarity">
    <text evidence="1">Belongs to the enoyl-CoA hydratase/isomerase family.</text>
</comment>
<dbReference type="InterPro" id="IPR029045">
    <property type="entry name" value="ClpP/crotonase-like_dom_sf"/>
</dbReference>
<name>A0ABU1X9U9_9NOCA</name>
<sequence>MAAEKNSDSPVLVTVKDGVGVVALNRPHRLNALNGRAIALLSATYAQLDADDEVKTIVLTGTGRAFCAGADLQREGGAFQAPPDRGEYRSSPPRPLAFQIRKPVIAAINGHAIGLGMTLAMHCDLRIVANEAKWGIVQVRRGVVPDAISHWTVTRAVGMAKAAEVLLTGRLFAGTEAVELGVASRSLPAPEVLPAALDMARDMARECSPMSMAMSKRILWASADGAMELIDDMESEAHRILMGRPDSLEGGSAALQKRAPQWRSQINQDWPQDGIFHAPEPS</sequence>